<dbReference type="EMBL" id="GL883007">
    <property type="protein sequence ID" value="EGG24207.1"/>
    <property type="molecule type" value="Genomic_DNA"/>
</dbReference>
<feature type="compositionally biased region" description="Acidic residues" evidence="1">
    <location>
        <begin position="516"/>
        <end position="543"/>
    </location>
</feature>
<dbReference type="OrthoDB" id="10257415at2759"/>
<feature type="region of interest" description="Disordered" evidence="1">
    <location>
        <begin position="486"/>
        <end position="550"/>
    </location>
</feature>
<feature type="compositionally biased region" description="Basic and acidic residues" evidence="1">
    <location>
        <begin position="631"/>
        <end position="641"/>
    </location>
</feature>
<dbReference type="PANTHER" id="PTHR13265">
    <property type="entry name" value="THO COMPLEX SUBUNIT 1"/>
    <property type="match status" value="1"/>
</dbReference>
<evidence type="ECO:0000313" key="3">
    <source>
        <dbReference type="Proteomes" id="UP000007797"/>
    </source>
</evidence>
<protein>
    <submittedName>
        <fullName evidence="2">THO1 protein</fullName>
    </submittedName>
</protein>
<dbReference type="GeneID" id="14876313"/>
<dbReference type="Pfam" id="PF11957">
    <property type="entry name" value="efThoc1"/>
    <property type="match status" value="1"/>
</dbReference>
<dbReference type="Proteomes" id="UP000007797">
    <property type="component" value="Unassembled WGS sequence"/>
</dbReference>
<dbReference type="AlphaFoldDB" id="F4PKT3"/>
<feature type="compositionally biased region" description="Low complexity" evidence="1">
    <location>
        <begin position="585"/>
        <end position="623"/>
    </location>
</feature>
<dbReference type="PANTHER" id="PTHR13265:SF0">
    <property type="entry name" value="HPR1"/>
    <property type="match status" value="1"/>
</dbReference>
<dbReference type="STRING" id="1054147.F4PKT3"/>
<evidence type="ECO:0000313" key="2">
    <source>
        <dbReference type="EMBL" id="EGG24207.1"/>
    </source>
</evidence>
<dbReference type="GO" id="GO:0000445">
    <property type="term" value="C:THO complex part of transcription export complex"/>
    <property type="evidence" value="ECO:0007669"/>
    <property type="project" value="TreeGrafter"/>
</dbReference>
<accession>F4PKT3</accession>
<evidence type="ECO:0000256" key="1">
    <source>
        <dbReference type="SAM" id="MobiDB-lite"/>
    </source>
</evidence>
<gene>
    <name evidence="2" type="primary">thoc1</name>
    <name evidence="2" type="ORF">DFA_06354</name>
</gene>
<feature type="region of interest" description="Disordered" evidence="1">
    <location>
        <begin position="582"/>
        <end position="653"/>
    </location>
</feature>
<feature type="compositionally biased region" description="Basic and acidic residues" evidence="1">
    <location>
        <begin position="486"/>
        <end position="515"/>
    </location>
</feature>
<organism evidence="2 3">
    <name type="scientific">Cavenderia fasciculata</name>
    <name type="common">Slime mold</name>
    <name type="synonym">Dictyostelium fasciculatum</name>
    <dbReference type="NCBI Taxonomy" id="261658"/>
    <lineage>
        <taxon>Eukaryota</taxon>
        <taxon>Amoebozoa</taxon>
        <taxon>Evosea</taxon>
        <taxon>Eumycetozoa</taxon>
        <taxon>Dictyostelia</taxon>
        <taxon>Acytosteliales</taxon>
        <taxon>Cavenderiaceae</taxon>
        <taxon>Cavenderia</taxon>
    </lineage>
</organism>
<proteinExistence type="predicted"/>
<name>F4PKT3_CACFS</name>
<dbReference type="KEGG" id="dfa:DFA_06354"/>
<keyword evidence="3" id="KW-1185">Reference proteome</keyword>
<dbReference type="OMA" id="NPDSCGR"/>
<reference evidence="3" key="1">
    <citation type="journal article" date="2011" name="Genome Res.">
        <title>Phylogeny-wide analysis of social amoeba genomes highlights ancient origins for complex intercellular communication.</title>
        <authorList>
            <person name="Heidel A.J."/>
            <person name="Lawal H.M."/>
            <person name="Felder M."/>
            <person name="Schilde C."/>
            <person name="Helps N.R."/>
            <person name="Tunggal B."/>
            <person name="Rivero F."/>
            <person name="John U."/>
            <person name="Schleicher M."/>
            <person name="Eichinger L."/>
            <person name="Platzer M."/>
            <person name="Noegel A.A."/>
            <person name="Schaap P."/>
            <person name="Gloeckner G."/>
        </authorList>
    </citation>
    <scope>NUCLEOTIDE SEQUENCE [LARGE SCALE GENOMIC DNA]</scope>
    <source>
        <strain evidence="3">SH3</strain>
    </source>
</reference>
<dbReference type="GO" id="GO:0006406">
    <property type="term" value="P:mRNA export from nucleus"/>
    <property type="evidence" value="ECO:0007669"/>
    <property type="project" value="TreeGrafter"/>
</dbReference>
<sequence length="653" mass="74269">MMLDVKSIFSNLLQDALNEKNINIDNVKTSLQPIIATDVIQTTPSTQSGSSTSTSGSVLSMIAPDLRTNIELSIRQLFSDVFRSKSMKKDDINITLQLAIEIADLGYIDSYLIAQLAEDLFDSKSISESIEFFSLLESRADYFSQDQFMVSRTKNMLLKICIDLLKRLSKSTNPDSCGRILIFLAFIFPLSDPSGLNPKSLHAVHGELDLTNIMDFEETSPEGKDKDKDKYKTTIDLNFYKQFWGLQSYFQKPFQLFNNANAVNTAALALNKDKWSHFMESIEVVLTTFATHINLDELATMSKSHYFTKYLTSSNLIKLQLKDSTFRRNILTQLLITFQFIEFNTIKSPNLLNDSQKQLLTTLTNKAKKIIEQTQPNGEHFMKSLALILKRETNWLTWKMDGGCKAFGRPAAQSIVVKKRKLRKTSTKVMMGTQELSRLWNLSSDNTESLKTEIKLNVMDYIAPMYDEMIQQEEAAKKEQERLARLKAKETKKQEERDAKRKKLEQKMQEDKKEDGEEVAAAEEEEDDDDNLDFDSDDLEDLDDPKPLLKDDQMYIWKTLRLISRKRLEAFKQPSLNELIHSIKKQSAGTSSSSTSQTSGSSAKESSSSSPSTLSSSTPTTTTIVPPLQTNEKEKEKEKETTIQPVQDITMKD</sequence>
<dbReference type="InterPro" id="IPR021861">
    <property type="entry name" value="THO_THOC1"/>
</dbReference>
<dbReference type="RefSeq" id="XP_004362058.1">
    <property type="nucleotide sequence ID" value="XM_004362001.1"/>
</dbReference>